<keyword evidence="2" id="KW-0677">Repeat</keyword>
<accession>A0A6P8ZD39</accession>
<keyword evidence="6" id="KW-1185">Reference proteome</keyword>
<dbReference type="InterPro" id="IPR056151">
    <property type="entry name" value="Beta-prop_DCAF12"/>
</dbReference>
<dbReference type="InterPro" id="IPR001680">
    <property type="entry name" value="WD40_rpt"/>
</dbReference>
<name>A0A6P8ZD39_THRPL</name>
<feature type="compositionally biased region" description="Polar residues" evidence="4">
    <location>
        <begin position="32"/>
        <end position="44"/>
    </location>
</feature>
<dbReference type="RefSeq" id="XP_034247111.1">
    <property type="nucleotide sequence ID" value="XM_034391220.1"/>
</dbReference>
<evidence type="ECO:0000256" key="4">
    <source>
        <dbReference type="SAM" id="MobiDB-lite"/>
    </source>
</evidence>
<dbReference type="PROSITE" id="PS50082">
    <property type="entry name" value="WD_REPEATS_2"/>
    <property type="match status" value="2"/>
</dbReference>
<dbReference type="InterPro" id="IPR036047">
    <property type="entry name" value="F-box-like_dom_sf"/>
</dbReference>
<sequence length="465" mass="51392">MSNNEKKEEGTSIPEESTQCGGSQATAEIASSIESETVSDSGSDNVAEKEVSLKGSEDKTKITLTDLPTEVFLQICSYLSARLLMQTLRLVSKRLNEILSDDFIWRSRICKKWGQVYPPIPADRDSVNWKAACINLEEQQERWSNMQSAMKHISWRDVHVASIDAIMLINRGELCVSGSRDRNLAVWDVKTCNPRPLTYTEAHKGWIWGLAAKSDSSFYTCSWDCTTKLWTFDEGRLSASDTFKNERAAAAAMLCVACGPNLLAVGTYDKRVILWDPRCESKPIHSYSAHRRPVLKLCLLEESGTTDSVVSISEDKTLAVWDVRAGKILKNNVKIGASDPESTAFPMSMSLNSNMLYVGDSKNKLHLIDPRKSSPTRFDVIASYDAGHRDQCKITAVRHGLGCIITGSSDGTVRVSTPTHHPEFITSFTTIGTEVAALDFQHGILAVGCTNCAVELWVPDQEVDA</sequence>
<dbReference type="InterPro" id="IPR020472">
    <property type="entry name" value="WD40_PAC1"/>
</dbReference>
<evidence type="ECO:0000256" key="2">
    <source>
        <dbReference type="ARBA" id="ARBA00022737"/>
    </source>
</evidence>
<dbReference type="Pfam" id="PF00400">
    <property type="entry name" value="WD40"/>
    <property type="match status" value="1"/>
</dbReference>
<dbReference type="RefSeq" id="XP_034247108.1">
    <property type="nucleotide sequence ID" value="XM_034391217.1"/>
</dbReference>
<dbReference type="InterPro" id="IPR015943">
    <property type="entry name" value="WD40/YVTN_repeat-like_dom_sf"/>
</dbReference>
<dbReference type="PROSITE" id="PS00678">
    <property type="entry name" value="WD_REPEATS_1"/>
    <property type="match status" value="2"/>
</dbReference>
<dbReference type="InterPro" id="IPR001810">
    <property type="entry name" value="F-box_dom"/>
</dbReference>
<dbReference type="SUPFAM" id="SSF81383">
    <property type="entry name" value="F-box domain"/>
    <property type="match status" value="1"/>
</dbReference>
<dbReference type="PANTHER" id="PTHR19855:SF34">
    <property type="entry name" value="F-BOX_WD REPEAT-CONTAINING PROTEIN 9"/>
    <property type="match status" value="1"/>
</dbReference>
<reference evidence="7 8" key="1">
    <citation type="submission" date="2025-04" db="UniProtKB">
        <authorList>
            <consortium name="RefSeq"/>
        </authorList>
    </citation>
    <scope>IDENTIFICATION</scope>
    <source>
        <tissue evidence="7 8">Total insect</tissue>
    </source>
</reference>
<feature type="domain" description="F-box" evidence="5">
    <location>
        <begin position="61"/>
        <end position="108"/>
    </location>
</feature>
<dbReference type="Pfam" id="PF23760">
    <property type="entry name" value="Beta-prop_DCAF12"/>
    <property type="match status" value="1"/>
</dbReference>
<dbReference type="RefSeq" id="XP_034247115.1">
    <property type="nucleotide sequence ID" value="XM_034391224.1"/>
</dbReference>
<dbReference type="PRINTS" id="PR00320">
    <property type="entry name" value="GPROTEINBRPT"/>
</dbReference>
<dbReference type="SMART" id="SM00320">
    <property type="entry name" value="WD40"/>
    <property type="match status" value="6"/>
</dbReference>
<dbReference type="PROSITE" id="PS50181">
    <property type="entry name" value="FBOX"/>
    <property type="match status" value="1"/>
</dbReference>
<protein>
    <submittedName>
        <fullName evidence="7 8">F-box/WD repeat-containing protein 9-like</fullName>
    </submittedName>
</protein>
<evidence type="ECO:0000313" key="9">
    <source>
        <dbReference type="RefSeq" id="XP_034247109.1"/>
    </source>
</evidence>
<feature type="region of interest" description="Disordered" evidence="4">
    <location>
        <begin position="1"/>
        <end position="52"/>
    </location>
</feature>
<feature type="compositionally biased region" description="Polar residues" evidence="4">
    <location>
        <begin position="14"/>
        <end position="26"/>
    </location>
</feature>
<evidence type="ECO:0000313" key="11">
    <source>
        <dbReference type="RefSeq" id="XP_034247111.1"/>
    </source>
</evidence>
<dbReference type="RefSeq" id="XP_034247114.1">
    <property type="nucleotide sequence ID" value="XM_034391223.1"/>
</dbReference>
<proteinExistence type="predicted"/>
<evidence type="ECO:0000313" key="12">
    <source>
        <dbReference type="RefSeq" id="XP_034247112.1"/>
    </source>
</evidence>
<dbReference type="PANTHER" id="PTHR19855">
    <property type="entry name" value="WD40 REPEAT PROTEIN 12, 37"/>
    <property type="match status" value="1"/>
</dbReference>
<dbReference type="Proteomes" id="UP000515158">
    <property type="component" value="Unplaced"/>
</dbReference>
<dbReference type="RefSeq" id="XP_034247110.1">
    <property type="nucleotide sequence ID" value="XM_034391219.1"/>
</dbReference>
<evidence type="ECO:0000313" key="14">
    <source>
        <dbReference type="RefSeq" id="XP_034247115.1"/>
    </source>
</evidence>
<dbReference type="KEGG" id="tpal:117648617"/>
<dbReference type="GeneID" id="117648617"/>
<feature type="compositionally biased region" description="Basic and acidic residues" evidence="4">
    <location>
        <begin position="1"/>
        <end position="10"/>
    </location>
</feature>
<evidence type="ECO:0000259" key="5">
    <source>
        <dbReference type="PROSITE" id="PS50181"/>
    </source>
</evidence>
<dbReference type="RefSeq" id="XP_034247107.1">
    <property type="nucleotide sequence ID" value="XM_034391216.1"/>
</dbReference>
<dbReference type="SMART" id="SM00256">
    <property type="entry name" value="FBOX"/>
    <property type="match status" value="1"/>
</dbReference>
<dbReference type="Gene3D" id="2.130.10.10">
    <property type="entry name" value="YVTN repeat-like/Quinoprotein amine dehydrogenase"/>
    <property type="match status" value="1"/>
</dbReference>
<feature type="repeat" description="WD" evidence="3">
    <location>
        <begin position="287"/>
        <end position="331"/>
    </location>
</feature>
<dbReference type="RefSeq" id="XP_034247109.1">
    <property type="nucleotide sequence ID" value="XM_034391218.1"/>
</dbReference>
<feature type="repeat" description="WD" evidence="3">
    <location>
        <begin position="156"/>
        <end position="191"/>
    </location>
</feature>
<dbReference type="RefSeq" id="XP_034247112.1">
    <property type="nucleotide sequence ID" value="XM_034391221.1"/>
</dbReference>
<evidence type="ECO:0000256" key="3">
    <source>
        <dbReference type="PROSITE-ProRule" id="PRU00221"/>
    </source>
</evidence>
<keyword evidence="1 3" id="KW-0853">WD repeat</keyword>
<evidence type="ECO:0000313" key="7">
    <source>
        <dbReference type="RefSeq" id="XP_034247107.1"/>
    </source>
</evidence>
<dbReference type="Pfam" id="PF12937">
    <property type="entry name" value="F-box-like"/>
    <property type="match status" value="1"/>
</dbReference>
<organism evidence="7">
    <name type="scientific">Thrips palmi</name>
    <name type="common">Melon thrips</name>
    <dbReference type="NCBI Taxonomy" id="161013"/>
    <lineage>
        <taxon>Eukaryota</taxon>
        <taxon>Metazoa</taxon>
        <taxon>Ecdysozoa</taxon>
        <taxon>Arthropoda</taxon>
        <taxon>Hexapoda</taxon>
        <taxon>Insecta</taxon>
        <taxon>Pterygota</taxon>
        <taxon>Neoptera</taxon>
        <taxon>Paraneoptera</taxon>
        <taxon>Thysanoptera</taxon>
        <taxon>Terebrantia</taxon>
        <taxon>Thripoidea</taxon>
        <taxon>Thripidae</taxon>
        <taxon>Thrips</taxon>
    </lineage>
</organism>
<evidence type="ECO:0000313" key="6">
    <source>
        <dbReference type="Proteomes" id="UP000515158"/>
    </source>
</evidence>
<dbReference type="InterPro" id="IPR019775">
    <property type="entry name" value="WD40_repeat_CS"/>
</dbReference>
<gene>
    <name evidence="7 8 9 10 11 12 13 14" type="primary">LOC117648617</name>
</gene>
<dbReference type="Gene3D" id="1.20.1280.50">
    <property type="match status" value="1"/>
</dbReference>
<dbReference type="AlphaFoldDB" id="A0A6P8ZD39"/>
<dbReference type="InterPro" id="IPR036322">
    <property type="entry name" value="WD40_repeat_dom_sf"/>
</dbReference>
<evidence type="ECO:0000313" key="8">
    <source>
        <dbReference type="RefSeq" id="XP_034247108.1"/>
    </source>
</evidence>
<dbReference type="OrthoDB" id="2305498at2759"/>
<evidence type="ECO:0000256" key="1">
    <source>
        <dbReference type="ARBA" id="ARBA00022574"/>
    </source>
</evidence>
<evidence type="ECO:0000313" key="10">
    <source>
        <dbReference type="RefSeq" id="XP_034247110.1"/>
    </source>
</evidence>
<dbReference type="SUPFAM" id="SSF50978">
    <property type="entry name" value="WD40 repeat-like"/>
    <property type="match status" value="1"/>
</dbReference>
<evidence type="ECO:0000313" key="13">
    <source>
        <dbReference type="RefSeq" id="XP_034247114.1"/>
    </source>
</evidence>